<sequence>MNNTVTTNHLTMLARITNRLVSIKELPIAQLALRQPMMVGLLVDIVNHCTDGGNETSAAVGVERQDYWQLLKEMAGDAGYKFLGAGYFSATFKHEMLPGKVIKIGFKKEDSGAAYAAYCRSQGATVGLPVIHDLARHKSCYSVVLDELREYRNNRAIHTEELDKQFEIVRGIINYGEAHLWQAPAVWETLNEYQRNLVHTAKGIRKFFYGVGSFDAHRGNVMVDKYGRLVITDPVSYTDNRLEDVDFEAICGEIERLNVEEMIPLRVSTMRVNRMIGKKPEQPAPKVYGKNILDNIDLDELNHIGKVARFAQMFGGNANMIHALDAKDQMRFIKHRECRAADRFKWEAPAGMLVVRESLLEQARINLKDRVREHQMHHLMNQPLRIDRELDARLRG</sequence>
<protein>
    <submittedName>
        <fullName evidence="1">Uncharacterized protein</fullName>
    </submittedName>
</protein>
<dbReference type="Proteomes" id="UP001059605">
    <property type="component" value="Genome"/>
</dbReference>
<evidence type="ECO:0000313" key="2">
    <source>
        <dbReference type="Proteomes" id="UP001059605"/>
    </source>
</evidence>
<evidence type="ECO:0000313" key="1">
    <source>
        <dbReference type="EMBL" id="UTQ80064.1"/>
    </source>
</evidence>
<name>A0A9E7NMF6_9CAUD</name>
<keyword evidence="2" id="KW-1185">Reference proteome</keyword>
<organism evidence="1 2">
    <name type="scientific">Erwinia phage Stepyanka</name>
    <dbReference type="NCBI Taxonomy" id="2961688"/>
    <lineage>
        <taxon>Viruses</taxon>
        <taxon>Duplodnaviria</taxon>
        <taxon>Heunggongvirae</taxon>
        <taxon>Uroviricota</taxon>
        <taxon>Caudoviricetes</taxon>
        <taxon>Autographivirales</taxon>
        <taxon>Autotranscriptaviridae</taxon>
        <taxon>Studiervirinae</taxon>
        <taxon>Elunavirus</taxon>
        <taxon>Elunavirus stepyanka</taxon>
    </lineage>
</organism>
<proteinExistence type="predicted"/>
<gene>
    <name evidence="1" type="ORF">14Stepyanka_00045</name>
</gene>
<accession>A0A9E7NMF6</accession>
<dbReference type="EMBL" id="ON715521">
    <property type="protein sequence ID" value="UTQ80064.1"/>
    <property type="molecule type" value="Genomic_DNA"/>
</dbReference>
<reference evidence="1" key="1">
    <citation type="submission" date="2022-06" db="EMBL/GenBank/DDBJ databases">
        <title>Characterization of Erwinia amylovora bacteriophages.</title>
        <authorList>
            <person name="Besarab N.V."/>
            <person name="Letarov A.V."/>
            <person name="Babenko V.V."/>
            <person name="Kulikov E.E."/>
            <person name="Belalov I.S."/>
            <person name="Lagonenko A.L."/>
        </authorList>
    </citation>
    <scope>NUCLEOTIDE SEQUENCE</scope>
</reference>